<dbReference type="InterPro" id="IPR020568">
    <property type="entry name" value="Ribosomal_Su5_D2-typ_SF"/>
</dbReference>
<dbReference type="InterPro" id="IPR019805">
    <property type="entry name" value="Heat_shock_protein_90_CS"/>
</dbReference>
<feature type="binding site" evidence="7">
    <location>
        <position position="87"/>
    </location>
    <ligand>
        <name>ATP</name>
        <dbReference type="ChEBI" id="CHEBI:30616"/>
    </ligand>
</feature>
<keyword evidence="5 7" id="KW-0067">ATP-binding</keyword>
<evidence type="ECO:0000313" key="12">
    <source>
        <dbReference type="Proteomes" id="UP001165085"/>
    </source>
</evidence>
<dbReference type="FunFam" id="3.40.50.11260:FF:000001">
    <property type="entry name" value="Heat shock protein 90 alpha"/>
    <property type="match status" value="1"/>
</dbReference>
<dbReference type="InterPro" id="IPR037196">
    <property type="entry name" value="HSP90_C"/>
</dbReference>
<feature type="binding site" evidence="7">
    <location>
        <position position="457"/>
    </location>
    <ligand>
        <name>ATP</name>
        <dbReference type="ChEBI" id="CHEBI:30616"/>
    </ligand>
</feature>
<evidence type="ECO:0000256" key="2">
    <source>
        <dbReference type="ARBA" id="ARBA00008239"/>
    </source>
</evidence>
<gene>
    <name evidence="11" type="ORF">TrST_g9600</name>
</gene>
<comment type="subcellular location">
    <subcellularLocation>
        <location evidence="1">Cytoplasm</location>
    </subcellularLocation>
</comment>
<feature type="binding site" evidence="7">
    <location>
        <begin position="149"/>
        <end position="150"/>
    </location>
    <ligand>
        <name>ATP</name>
        <dbReference type="ChEBI" id="CHEBI:30616"/>
    </ligand>
</feature>
<proteinExistence type="inferred from homology"/>
<feature type="binding site" evidence="7">
    <location>
        <position position="148"/>
    </location>
    <ligand>
        <name>ATP</name>
        <dbReference type="ChEBI" id="CHEBI:30616"/>
    </ligand>
</feature>
<evidence type="ECO:0000313" key="11">
    <source>
        <dbReference type="EMBL" id="GMH58293.1"/>
    </source>
</evidence>
<feature type="binding site" evidence="7">
    <location>
        <position position="134"/>
    </location>
    <ligand>
        <name>ATP</name>
        <dbReference type="ChEBI" id="CHEBI:30616"/>
    </ligand>
</feature>
<dbReference type="SUPFAM" id="SSF54211">
    <property type="entry name" value="Ribosomal protein S5 domain 2-like"/>
    <property type="match status" value="1"/>
</dbReference>
<evidence type="ECO:0000259" key="10">
    <source>
        <dbReference type="SMART" id="SM00387"/>
    </source>
</evidence>
<dbReference type="InterPro" id="IPR036890">
    <property type="entry name" value="HATPase_C_sf"/>
</dbReference>
<dbReference type="Gene3D" id="3.30.230.80">
    <property type="match status" value="1"/>
</dbReference>
<dbReference type="Gene3D" id="3.40.50.11260">
    <property type="match status" value="1"/>
</dbReference>
<dbReference type="SMART" id="SM00387">
    <property type="entry name" value="HATPase_c"/>
    <property type="match status" value="1"/>
</dbReference>
<dbReference type="CDD" id="cd16927">
    <property type="entry name" value="HATPase_Hsp90-like"/>
    <property type="match status" value="1"/>
</dbReference>
<dbReference type="GO" id="GO:0051082">
    <property type="term" value="F:unfolded protein binding"/>
    <property type="evidence" value="ECO:0007669"/>
    <property type="project" value="InterPro"/>
</dbReference>
<evidence type="ECO:0000256" key="8">
    <source>
        <dbReference type="SAM" id="MobiDB-lite"/>
    </source>
</evidence>
<accession>A0A9W7DXB7</accession>
<dbReference type="SUPFAM" id="SSF110942">
    <property type="entry name" value="HSP90 C-terminal domain"/>
    <property type="match status" value="1"/>
</dbReference>
<dbReference type="EMBL" id="BRXY01000052">
    <property type="protein sequence ID" value="GMH58293.1"/>
    <property type="molecule type" value="Genomic_DNA"/>
</dbReference>
<dbReference type="NCBIfam" id="NF003555">
    <property type="entry name" value="PRK05218.1"/>
    <property type="match status" value="1"/>
</dbReference>
<dbReference type="GO" id="GO:0140662">
    <property type="term" value="F:ATP-dependent protein folding chaperone"/>
    <property type="evidence" value="ECO:0007669"/>
    <property type="project" value="InterPro"/>
</dbReference>
<evidence type="ECO:0000256" key="1">
    <source>
        <dbReference type="ARBA" id="ARBA00004496"/>
    </source>
</evidence>
<dbReference type="PANTHER" id="PTHR11528">
    <property type="entry name" value="HEAT SHOCK PROTEIN 90 FAMILY MEMBER"/>
    <property type="match status" value="1"/>
</dbReference>
<dbReference type="InterPro" id="IPR003594">
    <property type="entry name" value="HATPase_dom"/>
</dbReference>
<keyword evidence="9" id="KW-0732">Signal</keyword>
<feature type="binding site" evidence="7">
    <location>
        <position position="227"/>
    </location>
    <ligand>
        <name>ATP</name>
        <dbReference type="ChEBI" id="CHEBI:30616"/>
    </ligand>
</feature>
<dbReference type="Proteomes" id="UP001165085">
    <property type="component" value="Unassembled WGS sequence"/>
</dbReference>
<comment type="similarity">
    <text evidence="2">Belongs to the heat shock protein 90 family.</text>
</comment>
<dbReference type="GO" id="GO:0016887">
    <property type="term" value="F:ATP hydrolysis activity"/>
    <property type="evidence" value="ECO:0007669"/>
    <property type="project" value="InterPro"/>
</dbReference>
<dbReference type="PIRSF" id="PIRSF002583">
    <property type="entry name" value="Hsp90"/>
    <property type="match status" value="1"/>
</dbReference>
<keyword evidence="3" id="KW-0963">Cytoplasm</keyword>
<dbReference type="PRINTS" id="PR00775">
    <property type="entry name" value="HEATSHOCK90"/>
</dbReference>
<feature type="region of interest" description="Disordered" evidence="8">
    <location>
        <begin position="274"/>
        <end position="304"/>
    </location>
</feature>
<protein>
    <recommendedName>
        <fullName evidence="10">Histidine kinase/HSP90-like ATPase domain-containing protein</fullName>
    </recommendedName>
</protein>
<feature type="binding site" evidence="7">
    <location>
        <begin position="174"/>
        <end position="179"/>
    </location>
    <ligand>
        <name>ATP</name>
        <dbReference type="ChEBI" id="CHEBI:30616"/>
    </ligand>
</feature>
<evidence type="ECO:0000256" key="4">
    <source>
        <dbReference type="ARBA" id="ARBA00022741"/>
    </source>
</evidence>
<dbReference type="InterPro" id="IPR001404">
    <property type="entry name" value="Hsp90_fam"/>
</dbReference>
<name>A0A9W7DXB7_9STRA</name>
<feature type="compositionally biased region" description="Acidic residues" evidence="8">
    <location>
        <begin position="274"/>
        <end position="303"/>
    </location>
</feature>
<organism evidence="11 12">
    <name type="scientific">Triparma strigata</name>
    <dbReference type="NCBI Taxonomy" id="1606541"/>
    <lineage>
        <taxon>Eukaryota</taxon>
        <taxon>Sar</taxon>
        <taxon>Stramenopiles</taxon>
        <taxon>Ochrophyta</taxon>
        <taxon>Bolidophyceae</taxon>
        <taxon>Parmales</taxon>
        <taxon>Triparmaceae</taxon>
        <taxon>Triparma</taxon>
    </lineage>
</organism>
<evidence type="ECO:0000256" key="5">
    <source>
        <dbReference type="ARBA" id="ARBA00022840"/>
    </source>
</evidence>
<evidence type="ECO:0000256" key="3">
    <source>
        <dbReference type="ARBA" id="ARBA00022490"/>
    </source>
</evidence>
<dbReference type="FunFam" id="1.20.120.790:FF:000001">
    <property type="entry name" value="Heat shock protein 90 alpha"/>
    <property type="match status" value="1"/>
</dbReference>
<reference evidence="12" key="1">
    <citation type="journal article" date="2023" name="Commun. Biol.">
        <title>Genome analysis of Parmales, the sister group of diatoms, reveals the evolutionary specialization of diatoms from phago-mixotrophs to photoautotrophs.</title>
        <authorList>
            <person name="Ban H."/>
            <person name="Sato S."/>
            <person name="Yoshikawa S."/>
            <person name="Yamada K."/>
            <person name="Nakamura Y."/>
            <person name="Ichinomiya M."/>
            <person name="Sato N."/>
            <person name="Blanc-Mathieu R."/>
            <person name="Endo H."/>
            <person name="Kuwata A."/>
            <person name="Ogata H."/>
        </authorList>
    </citation>
    <scope>NUCLEOTIDE SEQUENCE [LARGE SCALE GENOMIC DNA]</scope>
    <source>
        <strain evidence="12">NIES 3701</strain>
    </source>
</reference>
<dbReference type="OrthoDB" id="28737at2759"/>
<dbReference type="Gene3D" id="1.20.120.790">
    <property type="entry name" value="Heat shock protein 90, C-terminal domain"/>
    <property type="match status" value="1"/>
</dbReference>
<feature type="signal peptide" evidence="9">
    <location>
        <begin position="1"/>
        <end position="24"/>
    </location>
</feature>
<keyword evidence="4 7" id="KW-0547">Nucleotide-binding</keyword>
<feature type="chain" id="PRO_5040934250" description="Histidine kinase/HSP90-like ATPase domain-containing protein" evidence="9">
    <location>
        <begin position="25"/>
        <end position="817"/>
    </location>
</feature>
<evidence type="ECO:0000256" key="7">
    <source>
        <dbReference type="PIRSR" id="PIRSR002583-1"/>
    </source>
</evidence>
<dbReference type="InterPro" id="IPR020575">
    <property type="entry name" value="Hsp90_N"/>
</dbReference>
<sequence length="817" mass="93533">MKFTPLALLSIFGVLSSKQFITHAEDVSVPATSVSHSDVVMTEDQLASMEGTSEKFEFQAEVNRLMDIVINSLYKNKEIFLRELISNASDALDKIRFKSIEDKDALAGEKNLEVRISFDRESRTVTIADTGVGMTKTELIENLGTVAKSGTTNFMEQLGGESSTSGDDLSMIGQFGVGFYSIYLVSDRVTVASKSNDDPDQHVWTSMADGSFVVGKDPRGNTLGRGTEITMYLKDDASEFLDDYKLESMVKKYSEFITFPIYLRKTVAETVLAEEEEEYEDGDEEDDLDDLDEGEEDDEEEEVVGDKYKVGDVEVPVGEGGYDPDEDSPHDPSIKKEVFKFEWVRANDNVAIWSREKEEVTDDEYKEFYTNLSKDGTTSENWIHFKAEGEVEFKGIMYIPDEAPHDMWDRYYDKEAKIRLYVRKVLISDEFDDLVPQYLNFIRGVIDSDDLPLNVNRESLQQSKILKVMGKKIVRKALEMLRKMATQDKDFEEDEEDKDEKGEVKKAPYIRFWEQFGKSMKLGVIEDSSNRSKLIKLLRYRTSTTGEDSWRSLEDYVADMKEWQQHIYYIAGADIETVSKSAFCEKLHKKGLEILYLVDPIDEYAMQQITEFDGKRLMSVTKEGLKFGDEDEDLVAGREKAYNKKFQPLTRFLKQTYDKNVNKVVVSQRVEDSPVVIVTGQWGNSANMERIMRAQAFSDSNKNSYLNAQKTMEINPRHPLITKLLEMVLEDERSQAAKDAAMMLYDTASLISGFQIEEIEDFNTRMLRVLKDNMGVESFDLEEEIEPEEEEEDEEDDEDEEENAFDIDDLEGVGSEL</sequence>
<dbReference type="SUPFAM" id="SSF55874">
    <property type="entry name" value="ATPase domain of HSP90 chaperone/DNA topoisomerase II/histidine kinase"/>
    <property type="match status" value="1"/>
</dbReference>
<feature type="binding site" evidence="7">
    <location>
        <position position="142"/>
    </location>
    <ligand>
        <name>ATP</name>
        <dbReference type="ChEBI" id="CHEBI:30616"/>
    </ligand>
</feature>
<comment type="caution">
    <text evidence="11">The sequence shown here is derived from an EMBL/GenBank/DDBJ whole genome shotgun (WGS) entry which is preliminary data.</text>
</comment>
<feature type="binding site" evidence="7">
    <location>
        <position position="129"/>
    </location>
    <ligand>
        <name>ATP</name>
        <dbReference type="ChEBI" id="CHEBI:30616"/>
    </ligand>
</feature>
<keyword evidence="12" id="KW-1185">Reference proteome</keyword>
<feature type="domain" description="Histidine kinase/HSP90-like ATPase" evidence="10">
    <location>
        <begin position="76"/>
        <end position="237"/>
    </location>
</feature>
<dbReference type="HAMAP" id="MF_00505">
    <property type="entry name" value="HSP90"/>
    <property type="match status" value="1"/>
</dbReference>
<evidence type="ECO:0000256" key="9">
    <source>
        <dbReference type="SAM" id="SignalP"/>
    </source>
</evidence>
<dbReference type="Pfam" id="PF00183">
    <property type="entry name" value="HSP90"/>
    <property type="match status" value="1"/>
</dbReference>
<dbReference type="Pfam" id="PF13589">
    <property type="entry name" value="HATPase_c_3"/>
    <property type="match status" value="1"/>
</dbReference>
<evidence type="ECO:0000256" key="6">
    <source>
        <dbReference type="ARBA" id="ARBA00023186"/>
    </source>
</evidence>
<feature type="region of interest" description="Disordered" evidence="8">
    <location>
        <begin position="777"/>
        <end position="817"/>
    </location>
</feature>
<dbReference type="GO" id="GO:0005524">
    <property type="term" value="F:ATP binding"/>
    <property type="evidence" value="ECO:0007669"/>
    <property type="project" value="UniProtKB-KW"/>
</dbReference>
<dbReference type="Gene3D" id="3.30.565.10">
    <property type="entry name" value="Histidine kinase-like ATPase, C-terminal domain"/>
    <property type="match status" value="1"/>
</dbReference>
<keyword evidence="6" id="KW-0143">Chaperone</keyword>
<dbReference type="GO" id="GO:0005737">
    <property type="term" value="C:cytoplasm"/>
    <property type="evidence" value="ECO:0007669"/>
    <property type="project" value="UniProtKB-SubCell"/>
</dbReference>
<dbReference type="AlphaFoldDB" id="A0A9W7DXB7"/>
<dbReference type="PROSITE" id="PS00298">
    <property type="entry name" value="HSP90"/>
    <property type="match status" value="1"/>
</dbReference>
<dbReference type="FunFam" id="3.30.565.10:FF:000005">
    <property type="entry name" value="Heat shock protein 90"/>
    <property type="match status" value="1"/>
</dbReference>
<feature type="binding site" evidence="7">
    <location>
        <position position="83"/>
    </location>
    <ligand>
        <name>ATP</name>
        <dbReference type="ChEBI" id="CHEBI:30616"/>
    </ligand>
</feature>
<feature type="compositionally biased region" description="Acidic residues" evidence="8">
    <location>
        <begin position="779"/>
        <end position="811"/>
    </location>
</feature>